<evidence type="ECO:0000259" key="4">
    <source>
        <dbReference type="Pfam" id="PF00881"/>
    </source>
</evidence>
<keyword evidence="2" id="KW-0288">FMN</keyword>
<dbReference type="EMBL" id="CP027669">
    <property type="protein sequence ID" value="AVO40852.1"/>
    <property type="molecule type" value="Genomic_DNA"/>
</dbReference>
<dbReference type="SUPFAM" id="SSF55469">
    <property type="entry name" value="FMN-dependent nitroreductase-like"/>
    <property type="match status" value="1"/>
</dbReference>
<evidence type="ECO:0000256" key="1">
    <source>
        <dbReference type="ARBA" id="ARBA00022630"/>
    </source>
</evidence>
<dbReference type="InterPro" id="IPR029479">
    <property type="entry name" value="Nitroreductase"/>
</dbReference>
<accession>A0A2S0MY81</accession>
<feature type="domain" description="Nitroreductase" evidence="4">
    <location>
        <begin position="7"/>
        <end position="193"/>
    </location>
</feature>
<dbReference type="InterPro" id="IPR000415">
    <property type="entry name" value="Nitroreductase-like"/>
</dbReference>
<dbReference type="OrthoDB" id="9773807at2"/>
<dbReference type="Proteomes" id="UP000239326">
    <property type="component" value="Chromosome"/>
</dbReference>
<organism evidence="5 6">
    <name type="scientific">Simplicispira suum</name>
    <dbReference type="NCBI Taxonomy" id="2109915"/>
    <lineage>
        <taxon>Bacteria</taxon>
        <taxon>Pseudomonadati</taxon>
        <taxon>Pseudomonadota</taxon>
        <taxon>Betaproteobacteria</taxon>
        <taxon>Burkholderiales</taxon>
        <taxon>Comamonadaceae</taxon>
        <taxon>Simplicispira</taxon>
    </lineage>
</organism>
<dbReference type="Pfam" id="PF00881">
    <property type="entry name" value="Nitroreductase"/>
    <property type="match status" value="1"/>
</dbReference>
<evidence type="ECO:0000313" key="6">
    <source>
        <dbReference type="Proteomes" id="UP000239326"/>
    </source>
</evidence>
<evidence type="ECO:0000313" key="5">
    <source>
        <dbReference type="EMBL" id="AVO40852.1"/>
    </source>
</evidence>
<dbReference type="PANTHER" id="PTHR23026">
    <property type="entry name" value="NADPH NITROREDUCTASE"/>
    <property type="match status" value="1"/>
</dbReference>
<keyword evidence="3" id="KW-0560">Oxidoreductase</keyword>
<sequence length="223" mass="24757">MKVSEAIAKRMSVRAFTQEVPPATTVRSILEAAARAPSGGNLQPWQVHALTGAPLAELLACVAASPPQPEPEYAVYPPSLWEPYRTRRFENGEQLYSTLEIAREDKAARLRQMAKNAQFFGAPVGIFLSIDRRMGPPQWADLGCYLQNVLLLAVEAGLATCPQEYWAFCSEPVKAFLRLSPEQLLFAGIALGYADNDAPINQMRAERAPFDEVVQMRGFEKCW</sequence>
<gene>
    <name evidence="5" type="ORF">C6571_05720</name>
</gene>
<dbReference type="InterPro" id="IPR050627">
    <property type="entry name" value="Nitroreductase/BluB"/>
</dbReference>
<proteinExistence type="predicted"/>
<keyword evidence="1" id="KW-0285">Flavoprotein</keyword>
<protein>
    <submittedName>
        <fullName evidence="5">Nitroreductase family protein</fullName>
    </submittedName>
</protein>
<dbReference type="PANTHER" id="PTHR23026:SF90">
    <property type="entry name" value="IODOTYROSINE DEIODINASE 1"/>
    <property type="match status" value="1"/>
</dbReference>
<dbReference type="CDD" id="cd02136">
    <property type="entry name" value="PnbA_NfnB-like"/>
    <property type="match status" value="1"/>
</dbReference>
<reference evidence="5 6" key="1">
    <citation type="submission" date="2018-03" db="EMBL/GenBank/DDBJ databases">
        <title>Genome sequencing of Simplicispira sp.</title>
        <authorList>
            <person name="Kim S.-J."/>
            <person name="Heo J."/>
            <person name="Kwon S.-W."/>
        </authorList>
    </citation>
    <scope>NUCLEOTIDE SEQUENCE [LARGE SCALE GENOMIC DNA]</scope>
    <source>
        <strain evidence="5 6">SC1-8</strain>
    </source>
</reference>
<dbReference type="GO" id="GO:0016491">
    <property type="term" value="F:oxidoreductase activity"/>
    <property type="evidence" value="ECO:0007669"/>
    <property type="project" value="UniProtKB-KW"/>
</dbReference>
<dbReference type="Gene3D" id="3.40.109.10">
    <property type="entry name" value="NADH Oxidase"/>
    <property type="match status" value="1"/>
</dbReference>
<keyword evidence="6" id="KW-1185">Reference proteome</keyword>
<evidence type="ECO:0000256" key="3">
    <source>
        <dbReference type="ARBA" id="ARBA00023002"/>
    </source>
</evidence>
<dbReference type="KEGG" id="simp:C6571_05720"/>
<dbReference type="RefSeq" id="WP_106445841.1">
    <property type="nucleotide sequence ID" value="NZ_CP027669.1"/>
</dbReference>
<name>A0A2S0MY81_9BURK</name>
<evidence type="ECO:0000256" key="2">
    <source>
        <dbReference type="ARBA" id="ARBA00022643"/>
    </source>
</evidence>
<dbReference type="AlphaFoldDB" id="A0A2S0MY81"/>